<sequence>MATGAGGLAMRLARPDELDAIRAFLAERVDHAIIPLCNLRDHGLEGTGPRAMRAAVAEDAGRLTGFAGLTGAGVLMVAGTVDAPGLRAVFRGARLGGGMGPPDVMRPVLKQLAPEAPREHDGDEPGFEIALPDVPPEGIRLRPPGDMPSVLRDMRADFLIEAMDMGRDAARDRAAQDCKRYVAAGSHRLVELDGDIVAMTGFNAEWEGVAQIGGVFVRPEWRGRGIAARAIRAHLAERPDLRRAILYAASEAATRAYRALEPRPIGRMASVVLAEPIVL</sequence>
<dbReference type="Pfam" id="PF00583">
    <property type="entry name" value="Acetyltransf_1"/>
    <property type="match status" value="1"/>
</dbReference>
<dbReference type="EMBL" id="SNAA01000021">
    <property type="protein sequence ID" value="TDL75213.1"/>
    <property type="molecule type" value="Genomic_DNA"/>
</dbReference>
<dbReference type="Gene3D" id="3.40.630.30">
    <property type="match status" value="1"/>
</dbReference>
<keyword evidence="4" id="KW-1185">Reference proteome</keyword>
<dbReference type="Proteomes" id="UP000295701">
    <property type="component" value="Unassembled WGS sequence"/>
</dbReference>
<proteinExistence type="predicted"/>
<gene>
    <name evidence="3" type="ORF">E2L08_14965</name>
</gene>
<feature type="region of interest" description="Disordered" evidence="1">
    <location>
        <begin position="116"/>
        <end position="146"/>
    </location>
</feature>
<reference evidence="3 4" key="1">
    <citation type="submission" date="2019-03" db="EMBL/GenBank/DDBJ databases">
        <title>Primorskyibacter sp. SS33 isolated from sediments.</title>
        <authorList>
            <person name="Xunke S."/>
        </authorList>
    </citation>
    <scope>NUCLEOTIDE SEQUENCE [LARGE SCALE GENOMIC DNA]</scope>
    <source>
        <strain evidence="3 4">SS33</strain>
    </source>
</reference>
<feature type="domain" description="N-acetyltransferase" evidence="2">
    <location>
        <begin position="149"/>
        <end position="279"/>
    </location>
</feature>
<dbReference type="OrthoDB" id="7365268at2"/>
<protein>
    <submittedName>
        <fullName evidence="3">GNAT family N-acetyltransferase</fullName>
    </submittedName>
</protein>
<evidence type="ECO:0000313" key="3">
    <source>
        <dbReference type="EMBL" id="TDL75213.1"/>
    </source>
</evidence>
<dbReference type="SUPFAM" id="SSF55729">
    <property type="entry name" value="Acyl-CoA N-acyltransferases (Nat)"/>
    <property type="match status" value="1"/>
</dbReference>
<evidence type="ECO:0000256" key="1">
    <source>
        <dbReference type="SAM" id="MobiDB-lite"/>
    </source>
</evidence>
<accession>A0A4R6A3F0</accession>
<comment type="caution">
    <text evidence="3">The sequence shown here is derived from an EMBL/GenBank/DDBJ whole genome shotgun (WGS) entry which is preliminary data.</text>
</comment>
<dbReference type="CDD" id="cd04301">
    <property type="entry name" value="NAT_SF"/>
    <property type="match status" value="1"/>
</dbReference>
<evidence type="ECO:0000259" key="2">
    <source>
        <dbReference type="PROSITE" id="PS51186"/>
    </source>
</evidence>
<dbReference type="GO" id="GO:0016747">
    <property type="term" value="F:acyltransferase activity, transferring groups other than amino-acyl groups"/>
    <property type="evidence" value="ECO:0007669"/>
    <property type="project" value="InterPro"/>
</dbReference>
<dbReference type="AlphaFoldDB" id="A0A4R6A3F0"/>
<evidence type="ECO:0000313" key="4">
    <source>
        <dbReference type="Proteomes" id="UP000295701"/>
    </source>
</evidence>
<keyword evidence="3" id="KW-0808">Transferase</keyword>
<name>A0A4R6A3F0_9RHOB</name>
<organism evidence="3 4">
    <name type="scientific">Palleronia sediminis</name>
    <dbReference type="NCBI Taxonomy" id="2547833"/>
    <lineage>
        <taxon>Bacteria</taxon>
        <taxon>Pseudomonadati</taxon>
        <taxon>Pseudomonadota</taxon>
        <taxon>Alphaproteobacteria</taxon>
        <taxon>Rhodobacterales</taxon>
        <taxon>Roseobacteraceae</taxon>
        <taxon>Palleronia</taxon>
    </lineage>
</organism>
<dbReference type="PROSITE" id="PS51186">
    <property type="entry name" value="GNAT"/>
    <property type="match status" value="1"/>
</dbReference>
<dbReference type="InterPro" id="IPR000182">
    <property type="entry name" value="GNAT_dom"/>
</dbReference>
<dbReference type="InterPro" id="IPR016181">
    <property type="entry name" value="Acyl_CoA_acyltransferase"/>
</dbReference>